<keyword evidence="8" id="KW-0234">DNA repair</keyword>
<sequence length="915" mass="105400">MFCKSLLRDERDVFLDGINEEISFVTNTTKEYGYYKIGGRTLHQCQLESESEMLFRMAIQKLKSAEDVLHYDIITSHLQDHKTYIVDLLKASRNILEHDDANVMNFKDSITHLTDLDELTLGKLALAREGPLYDYLHLYLELLWLLATIENQVDIPHIIKQLSYFSYKCFEKKRPLYSCDCFKKLWLQVQIFCGIKSLDFWEMFNVAMECYDAEFCLHHLHAIAKLQSFDCPFLKVRENIDFLNEKWSFILKDVNEEKLIELFGKVDALLEMWIECPKLDMIYTTWDFYYKRIECFEIKGKLLEVAKSFRPICGYTMFLKMLYRHLEKHQQWNKFRGRIYTRFSNAKFAKLNINGVYNISLLFAVLNPLARDEILKKLGEMLDALPEQTSFLVWNLQISLIQLQLENDKPVVSKEFFNQLTACSQSRTQFNLVSTFANQLETLMHCSSNMNLDQSEFFGPWIQNYVKHCQVSDLSVLLNVLIISIERIVELGAWYEYEKVIVTNVLAPLKKLATSANPVVLVGSLTALIAVNSSAVLVQTVAYFASEAISVGVMLNFFASICKRLGILTQDIEGFVIRVWFQCGLIGESNPDLTRIVLDSVGLEDCADPVVKFIESLSGGDKKETVKLCFANLDVWIAKHLSNPLYTQHIYTFMAFILNSCGKQLYSRSSASNNLSNYIDILLLPTEVQRGIKPVDYILAAIERTWHLYVNAIHNLSVNDPYLERILKNLVVKYIVLFKTRPSPIAKLLGNEKLTVSVLTKINKEFFLQGVSRATDEQIFKAINTLTNILESVESPNIIIANSLSALLEVYMFKSQKPQVLEFLKAVIRSEHYKSGGCTETIQNSLVEVTKKHLPFSTSTFYQMCFVLSRVIPTDMRLLLNKLREEIAVVERKRGQGFDNSLRQGLDKLQTLLIK</sequence>
<dbReference type="RefSeq" id="XP_017770379.1">
    <property type="nucleotide sequence ID" value="XM_017914890.1"/>
</dbReference>
<evidence type="ECO:0000256" key="9">
    <source>
        <dbReference type="ARBA" id="ARBA00023242"/>
    </source>
</evidence>
<feature type="domain" description="MMS22-like C-terminal" evidence="12">
    <location>
        <begin position="624"/>
        <end position="913"/>
    </location>
</feature>
<organism evidence="13 14">
    <name type="scientific">Nicrophorus vespilloides</name>
    <name type="common">Boreal carrion beetle</name>
    <dbReference type="NCBI Taxonomy" id="110193"/>
    <lineage>
        <taxon>Eukaryota</taxon>
        <taxon>Metazoa</taxon>
        <taxon>Ecdysozoa</taxon>
        <taxon>Arthropoda</taxon>
        <taxon>Hexapoda</taxon>
        <taxon>Insecta</taxon>
        <taxon>Pterygota</taxon>
        <taxon>Neoptera</taxon>
        <taxon>Endopterygota</taxon>
        <taxon>Coleoptera</taxon>
        <taxon>Polyphaga</taxon>
        <taxon>Staphyliniformia</taxon>
        <taxon>Silphidae</taxon>
        <taxon>Nicrophorinae</taxon>
        <taxon>Nicrophorus</taxon>
    </lineage>
</organism>
<dbReference type="GeneID" id="108558085"/>
<evidence type="ECO:0000259" key="11">
    <source>
        <dbReference type="Pfam" id="PF14910"/>
    </source>
</evidence>
<comment type="similarity">
    <text evidence="3">Belongs to the MMS22 family. MMS22L subfamily.</text>
</comment>
<feature type="domain" description="Protein MMS22-like N-terminal" evidence="11">
    <location>
        <begin position="312"/>
        <end position="489"/>
    </location>
</feature>
<dbReference type="InterPro" id="IPR029424">
    <property type="entry name" value="MMS22L_C"/>
</dbReference>
<reference evidence="14" key="1">
    <citation type="submission" date="2025-08" db="UniProtKB">
        <authorList>
            <consortium name="RefSeq"/>
        </authorList>
    </citation>
    <scope>IDENTIFICATION</scope>
    <source>
        <tissue evidence="14">Whole Larva</tissue>
    </source>
</reference>
<dbReference type="Pfam" id="PF14911">
    <property type="entry name" value="MMS22L_C"/>
    <property type="match status" value="1"/>
</dbReference>
<dbReference type="Proteomes" id="UP000695000">
    <property type="component" value="Unplaced"/>
</dbReference>
<gene>
    <name evidence="14" type="primary">LOC108558085</name>
</gene>
<protein>
    <recommendedName>
        <fullName evidence="4">Protein MMS22-like</fullName>
    </recommendedName>
    <alternativeName>
        <fullName evidence="10">Methyl methanesulfonate-sensitivity protein 22-like</fullName>
    </alternativeName>
</protein>
<accession>A0ABM1M729</accession>
<dbReference type="PANTHER" id="PTHR28547:SF1">
    <property type="entry name" value="PROTEIN MMS22-LIKE"/>
    <property type="match status" value="1"/>
</dbReference>
<evidence type="ECO:0000256" key="5">
    <source>
        <dbReference type="ARBA" id="ARBA00022454"/>
    </source>
</evidence>
<dbReference type="PANTHER" id="PTHR28547">
    <property type="entry name" value="PROTEIN MMS22-LIKE"/>
    <property type="match status" value="1"/>
</dbReference>
<proteinExistence type="inferred from homology"/>
<keyword evidence="6" id="KW-0227">DNA damage</keyword>
<evidence type="ECO:0000313" key="13">
    <source>
        <dbReference type="Proteomes" id="UP000695000"/>
    </source>
</evidence>
<evidence type="ECO:0000256" key="8">
    <source>
        <dbReference type="ARBA" id="ARBA00023204"/>
    </source>
</evidence>
<evidence type="ECO:0000256" key="3">
    <source>
        <dbReference type="ARBA" id="ARBA00006585"/>
    </source>
</evidence>
<comment type="subcellular location">
    <subcellularLocation>
        <location evidence="2">Chromosome</location>
    </subcellularLocation>
    <subcellularLocation>
        <location evidence="1">Nucleus</location>
    </subcellularLocation>
</comment>
<name>A0ABM1M729_NICVS</name>
<evidence type="ECO:0000256" key="4">
    <source>
        <dbReference type="ARBA" id="ARBA00021061"/>
    </source>
</evidence>
<keyword evidence="13" id="KW-1185">Reference proteome</keyword>
<evidence type="ECO:0000259" key="12">
    <source>
        <dbReference type="Pfam" id="PF14911"/>
    </source>
</evidence>
<dbReference type="InterPro" id="IPR042320">
    <property type="entry name" value="MMS22-like"/>
</dbReference>
<evidence type="ECO:0000256" key="2">
    <source>
        <dbReference type="ARBA" id="ARBA00004286"/>
    </source>
</evidence>
<keyword evidence="9" id="KW-0539">Nucleus</keyword>
<evidence type="ECO:0000313" key="14">
    <source>
        <dbReference type="RefSeq" id="XP_017770379.1"/>
    </source>
</evidence>
<keyword evidence="7" id="KW-0156">Chromatin regulator</keyword>
<evidence type="ECO:0000256" key="6">
    <source>
        <dbReference type="ARBA" id="ARBA00022763"/>
    </source>
</evidence>
<dbReference type="InterPro" id="IPR029425">
    <property type="entry name" value="MMS22L_N"/>
</dbReference>
<dbReference type="Pfam" id="PF14910">
    <property type="entry name" value="MMS22L_N"/>
    <property type="match status" value="1"/>
</dbReference>
<evidence type="ECO:0000256" key="1">
    <source>
        <dbReference type="ARBA" id="ARBA00004123"/>
    </source>
</evidence>
<keyword evidence="5" id="KW-0158">Chromosome</keyword>
<evidence type="ECO:0000256" key="10">
    <source>
        <dbReference type="ARBA" id="ARBA00033326"/>
    </source>
</evidence>
<evidence type="ECO:0000256" key="7">
    <source>
        <dbReference type="ARBA" id="ARBA00022853"/>
    </source>
</evidence>